<dbReference type="PANTHER" id="PTHR42732:SF2">
    <property type="entry name" value="BETA-MANNOSIDASE"/>
    <property type="match status" value="1"/>
</dbReference>
<feature type="domain" description="Glycoside hydrolase family 2 immunoglobulin-like beta-sandwich" evidence="3">
    <location>
        <begin position="206"/>
        <end position="310"/>
    </location>
</feature>
<dbReference type="InterPro" id="IPR051913">
    <property type="entry name" value="GH2_Domain-Containing"/>
</dbReference>
<dbReference type="SUPFAM" id="SSF49785">
    <property type="entry name" value="Galactose-binding domain-like"/>
    <property type="match status" value="1"/>
</dbReference>
<name>A0A5C5Z021_9BACT</name>
<dbReference type="Pfam" id="PF00703">
    <property type="entry name" value="Glyco_hydro_2"/>
    <property type="match status" value="1"/>
</dbReference>
<proteinExistence type="inferred from homology"/>
<dbReference type="InterPro" id="IPR006102">
    <property type="entry name" value="Ig-like_GH2"/>
</dbReference>
<evidence type="ECO:0000313" key="4">
    <source>
        <dbReference type="EMBL" id="TWT80718.1"/>
    </source>
</evidence>
<dbReference type="InterPro" id="IPR008979">
    <property type="entry name" value="Galactose-bd-like_sf"/>
</dbReference>
<dbReference type="EMBL" id="SJPJ01000001">
    <property type="protein sequence ID" value="TWT80718.1"/>
    <property type="molecule type" value="Genomic_DNA"/>
</dbReference>
<dbReference type="EC" id="3.2.1.23" evidence="4"/>
<organism evidence="4 5">
    <name type="scientific">Novipirellula herctigrandis</name>
    <dbReference type="NCBI Taxonomy" id="2527986"/>
    <lineage>
        <taxon>Bacteria</taxon>
        <taxon>Pseudomonadati</taxon>
        <taxon>Planctomycetota</taxon>
        <taxon>Planctomycetia</taxon>
        <taxon>Pirellulales</taxon>
        <taxon>Pirellulaceae</taxon>
        <taxon>Novipirellula</taxon>
    </lineage>
</organism>
<protein>
    <submittedName>
        <fullName evidence="4">Beta-galactosidase</fullName>
        <ecNumber evidence="4">3.2.1.23</ecNumber>
    </submittedName>
</protein>
<sequence length="935" mass="105089">MDLSGRWFVRMDPDRQYTPISDQTPPLSDQTHNEAGFQPVLLPGTLRDSGLGNPVGPNTKWIAQGKPALLERPEFKKHQAPDQFKIPFWLQPKLHYVGSAFYQRTVEIPETWQGQQVSLSLERPHWRTQVWVDGKPGGEDDSLSTPHVYDLTNQLTPGRHTLTILVDNSLQPLDVGINSHSVSDHTQSAWHGIVGKIELRAEPRQAIHNVQVFPAIDGRSATVTLNLKNLGEKKRDGKITFRVTQQNEVLGTRSLNVTAVNQDGNIETSIPFSREAKRWDEFNPQQCLLEVTLRSDKSSVATKQISFGIRHLTTKGTRFILNGRPLFLRGTLECCIFPLTGYPPTDVESWKRIIRICKAHGLNHIRFHSWCPPEAAFVAADELGFYFQVECSTWPNSSTSLGIGKPIDEWLYREGERVLTEYGNHPSFLLLAMGNEPGGPQRGGKYLGPWVEHFKSLTKRQLVTSGAGWPSIAENEFHVRPDPRIQQWGQGLRSRINGLPPSTMVDYRDFVNQFEIPVISHEIGQWCVYPNFDEMKKYVGSLQPRNFEIFRELLAEAQMPDQDHDFLMASGMLQKLCYKEEIESALRTPGFGGFQLLDLHDFPGQGTALVGMLDPFWDSKPYMTASEFSHFCGPITPLARMAKRTWTSDEVFAADIEVSHFGPNDLSAVEPKWSVSCDAEMIESGSLPTLDIPTGKLARLGRIELPLGKLGEPAKLTLRVWLSDGKQEHGNDWDFWVYPPAIDTPPTEDILVVDTLKGTTESHLKNGGKVVLLVDPANLDSKVQIGFSSIFWNTAWTSGQSPHTLGVLCDPKHPALSAFPTEFHSNWQWWELVSRSKPIELDSLPPDVRPIVQVVPDWFRPQRLGLIFEVKVGDGKLLVCSIDLKNELEARPVARQLRQSILKYAASDNFAPTKSVDVASIHRLLSRSTSQSAND</sequence>
<dbReference type="InterPro" id="IPR017853">
    <property type="entry name" value="GH"/>
</dbReference>
<dbReference type="AlphaFoldDB" id="A0A5C5Z021"/>
<comment type="similarity">
    <text evidence="1">Belongs to the glycosyl hydrolase 2 family.</text>
</comment>
<dbReference type="GO" id="GO:0004565">
    <property type="term" value="F:beta-galactosidase activity"/>
    <property type="evidence" value="ECO:0007669"/>
    <property type="project" value="UniProtKB-EC"/>
</dbReference>
<dbReference type="Gene3D" id="3.20.20.80">
    <property type="entry name" value="Glycosidases"/>
    <property type="match status" value="1"/>
</dbReference>
<keyword evidence="5" id="KW-1185">Reference proteome</keyword>
<dbReference type="SUPFAM" id="SSF51445">
    <property type="entry name" value="(Trans)glycosidases"/>
    <property type="match status" value="1"/>
</dbReference>
<evidence type="ECO:0000259" key="3">
    <source>
        <dbReference type="Pfam" id="PF00703"/>
    </source>
</evidence>
<evidence type="ECO:0000313" key="5">
    <source>
        <dbReference type="Proteomes" id="UP000315010"/>
    </source>
</evidence>
<dbReference type="GO" id="GO:0005975">
    <property type="term" value="P:carbohydrate metabolic process"/>
    <property type="evidence" value="ECO:0007669"/>
    <property type="project" value="InterPro"/>
</dbReference>
<keyword evidence="4" id="KW-0378">Hydrolase</keyword>
<evidence type="ECO:0000256" key="2">
    <source>
        <dbReference type="SAM" id="MobiDB-lite"/>
    </source>
</evidence>
<dbReference type="Proteomes" id="UP000315010">
    <property type="component" value="Unassembled WGS sequence"/>
</dbReference>
<reference evidence="4 5" key="1">
    <citation type="submission" date="2019-02" db="EMBL/GenBank/DDBJ databases">
        <title>Deep-cultivation of Planctomycetes and their phenomic and genomic characterization uncovers novel biology.</title>
        <authorList>
            <person name="Wiegand S."/>
            <person name="Jogler M."/>
            <person name="Boedeker C."/>
            <person name="Pinto D."/>
            <person name="Vollmers J."/>
            <person name="Rivas-Marin E."/>
            <person name="Kohn T."/>
            <person name="Peeters S.H."/>
            <person name="Heuer A."/>
            <person name="Rast P."/>
            <person name="Oberbeckmann S."/>
            <person name="Bunk B."/>
            <person name="Jeske O."/>
            <person name="Meyerdierks A."/>
            <person name="Storesund J.E."/>
            <person name="Kallscheuer N."/>
            <person name="Luecker S."/>
            <person name="Lage O.M."/>
            <person name="Pohl T."/>
            <person name="Merkel B.J."/>
            <person name="Hornburger P."/>
            <person name="Mueller R.-W."/>
            <person name="Bruemmer F."/>
            <person name="Labrenz M."/>
            <person name="Spormann A.M."/>
            <person name="Op Den Camp H."/>
            <person name="Overmann J."/>
            <person name="Amann R."/>
            <person name="Jetten M.S.M."/>
            <person name="Mascher T."/>
            <person name="Medema M.H."/>
            <person name="Devos D.P."/>
            <person name="Kaster A.-K."/>
            <person name="Ovreas L."/>
            <person name="Rohde M."/>
            <person name="Galperin M.Y."/>
            <person name="Jogler C."/>
        </authorList>
    </citation>
    <scope>NUCLEOTIDE SEQUENCE [LARGE SCALE GENOMIC DNA]</scope>
    <source>
        <strain evidence="4 5">CA13</strain>
    </source>
</reference>
<dbReference type="Gene3D" id="2.60.120.260">
    <property type="entry name" value="Galactose-binding domain-like"/>
    <property type="match status" value="1"/>
</dbReference>
<comment type="caution">
    <text evidence="4">The sequence shown here is derived from an EMBL/GenBank/DDBJ whole genome shotgun (WGS) entry which is preliminary data.</text>
</comment>
<keyword evidence="4" id="KW-0326">Glycosidase</keyword>
<accession>A0A5C5Z021</accession>
<dbReference type="PANTHER" id="PTHR42732">
    <property type="entry name" value="BETA-GALACTOSIDASE"/>
    <property type="match status" value="1"/>
</dbReference>
<feature type="region of interest" description="Disordered" evidence="2">
    <location>
        <begin position="15"/>
        <end position="34"/>
    </location>
</feature>
<feature type="compositionally biased region" description="Polar residues" evidence="2">
    <location>
        <begin position="18"/>
        <end position="30"/>
    </location>
</feature>
<gene>
    <name evidence="4" type="primary">lacZ_1</name>
    <name evidence="4" type="ORF">CA13_21640</name>
</gene>
<evidence type="ECO:0000256" key="1">
    <source>
        <dbReference type="ARBA" id="ARBA00007401"/>
    </source>
</evidence>